<name>A0A4E0R4F1_FASHE</name>
<feature type="region of interest" description="Disordered" evidence="1">
    <location>
        <begin position="1"/>
        <end position="65"/>
    </location>
</feature>
<dbReference type="AlphaFoldDB" id="A0A4E0R4F1"/>
<keyword evidence="3" id="KW-1185">Reference proteome</keyword>
<evidence type="ECO:0000313" key="3">
    <source>
        <dbReference type="Proteomes" id="UP000230066"/>
    </source>
</evidence>
<evidence type="ECO:0000256" key="1">
    <source>
        <dbReference type="SAM" id="MobiDB-lite"/>
    </source>
</evidence>
<protein>
    <submittedName>
        <fullName evidence="2">Uncharacterized protein</fullName>
    </submittedName>
</protein>
<comment type="caution">
    <text evidence="2">The sequence shown here is derived from an EMBL/GenBank/DDBJ whole genome shotgun (WGS) entry which is preliminary data.</text>
</comment>
<dbReference type="EMBL" id="JXXN02003625">
    <property type="protein sequence ID" value="THD21356.1"/>
    <property type="molecule type" value="Genomic_DNA"/>
</dbReference>
<dbReference type="Proteomes" id="UP000230066">
    <property type="component" value="Unassembled WGS sequence"/>
</dbReference>
<feature type="compositionally biased region" description="Polar residues" evidence="1">
    <location>
        <begin position="55"/>
        <end position="65"/>
    </location>
</feature>
<evidence type="ECO:0000313" key="2">
    <source>
        <dbReference type="EMBL" id="THD21356.1"/>
    </source>
</evidence>
<reference evidence="2" key="1">
    <citation type="submission" date="2019-03" db="EMBL/GenBank/DDBJ databases">
        <title>Improved annotation for the trematode Fasciola hepatica.</title>
        <authorList>
            <person name="Choi Y.-J."/>
            <person name="Martin J."/>
            <person name="Mitreva M."/>
        </authorList>
    </citation>
    <scope>NUCLEOTIDE SEQUENCE [LARGE SCALE GENOMIC DNA]</scope>
</reference>
<sequence>MNKLADSSKVSTFFNQSDSQGAPSTEQSTTSATMTSSRSSTSTASGATSTPRSTVSSQNASTTGELSDNLTVCQRFNTAFNSNNWLDCATDQQSLAHELLKSIQRISCLPPSNNTIDAIRDSAYKKHSANISFR</sequence>
<feature type="compositionally biased region" description="Polar residues" evidence="1">
    <location>
        <begin position="8"/>
        <end position="23"/>
    </location>
</feature>
<accession>A0A4E0R4F1</accession>
<feature type="compositionally biased region" description="Low complexity" evidence="1">
    <location>
        <begin position="24"/>
        <end position="54"/>
    </location>
</feature>
<organism evidence="2 3">
    <name type="scientific">Fasciola hepatica</name>
    <name type="common">Liver fluke</name>
    <dbReference type="NCBI Taxonomy" id="6192"/>
    <lineage>
        <taxon>Eukaryota</taxon>
        <taxon>Metazoa</taxon>
        <taxon>Spiralia</taxon>
        <taxon>Lophotrochozoa</taxon>
        <taxon>Platyhelminthes</taxon>
        <taxon>Trematoda</taxon>
        <taxon>Digenea</taxon>
        <taxon>Plagiorchiida</taxon>
        <taxon>Echinostomata</taxon>
        <taxon>Echinostomatoidea</taxon>
        <taxon>Fasciolidae</taxon>
        <taxon>Fasciola</taxon>
    </lineage>
</organism>
<proteinExistence type="predicted"/>
<gene>
    <name evidence="2" type="ORF">D915_007587</name>
</gene>